<protein>
    <submittedName>
        <fullName evidence="2">Unannotated protein</fullName>
    </submittedName>
</protein>
<dbReference type="GO" id="GO:0006508">
    <property type="term" value="P:proteolysis"/>
    <property type="evidence" value="ECO:0007669"/>
    <property type="project" value="InterPro"/>
</dbReference>
<dbReference type="EMBL" id="CAFBNE010000154">
    <property type="protein sequence ID" value="CAB4968232.1"/>
    <property type="molecule type" value="Genomic_DNA"/>
</dbReference>
<dbReference type="GO" id="GO:0004176">
    <property type="term" value="F:ATP-dependent peptidase activity"/>
    <property type="evidence" value="ECO:0007669"/>
    <property type="project" value="InterPro"/>
</dbReference>
<reference evidence="2" key="1">
    <citation type="submission" date="2020-05" db="EMBL/GenBank/DDBJ databases">
        <authorList>
            <person name="Chiriac C."/>
            <person name="Salcher M."/>
            <person name="Ghai R."/>
            <person name="Kavagutti S V."/>
        </authorList>
    </citation>
    <scope>NUCLEOTIDE SEQUENCE</scope>
</reference>
<proteinExistence type="predicted"/>
<dbReference type="Gene3D" id="3.30.230.10">
    <property type="match status" value="1"/>
</dbReference>
<dbReference type="GO" id="GO:0030163">
    <property type="term" value="P:protein catabolic process"/>
    <property type="evidence" value="ECO:0007669"/>
    <property type="project" value="InterPro"/>
</dbReference>
<dbReference type="InterPro" id="IPR027065">
    <property type="entry name" value="Lon_Prtase"/>
</dbReference>
<name>A0A6J7LLV7_9ZZZZ</name>
<dbReference type="GO" id="GO:0005524">
    <property type="term" value="F:ATP binding"/>
    <property type="evidence" value="ECO:0007669"/>
    <property type="project" value="InterPro"/>
</dbReference>
<dbReference type="SUPFAM" id="SSF54211">
    <property type="entry name" value="Ribosomal protein S5 domain 2-like"/>
    <property type="match status" value="1"/>
</dbReference>
<dbReference type="InterPro" id="IPR008269">
    <property type="entry name" value="Lon_proteolytic"/>
</dbReference>
<accession>A0A6J7LLV7</accession>
<dbReference type="InterPro" id="IPR014721">
    <property type="entry name" value="Ribsml_uS5_D2-typ_fold_subgr"/>
</dbReference>
<organism evidence="2">
    <name type="scientific">freshwater metagenome</name>
    <dbReference type="NCBI Taxonomy" id="449393"/>
    <lineage>
        <taxon>unclassified sequences</taxon>
        <taxon>metagenomes</taxon>
        <taxon>ecological metagenomes</taxon>
    </lineage>
</organism>
<gene>
    <name evidence="2" type="ORF">UFOPK3772_03086</name>
</gene>
<evidence type="ECO:0000259" key="1">
    <source>
        <dbReference type="Pfam" id="PF05362"/>
    </source>
</evidence>
<dbReference type="Pfam" id="PF05362">
    <property type="entry name" value="Lon_C"/>
    <property type="match status" value="1"/>
</dbReference>
<sequence length="630" mass="63953">MNVICTSPGFRWTSKWLVAPIVFGLLLSGCSSDGGAASDGSATTGSGVELTVPALWAGRNTDGTMVGGIELAQVRVGTEGEPGFSMDLTDVEARGAGPSWLAASTSAAAVATLYSGADPGAVDIHFTITGPIDGPSAGGILTVGLLAALRNVPLLPDVTMTGTISPDGSIGPISGTATKIESAAAAGYTTVLLPVRNMMSKATPNGPEEDMATFGATMGVTVRPVLNLAEAFESFTGTPFVPPATTPYSITPEVATEGAGTAGALIARIDDGINDAPLPAKQRSSIASEADLARTALLQGDAATAYGLAADAYQRLANDLAEVQARTNLREGGLDSAKALLLASIDRTLAQAEALIVTSSDVSGLGLDQQLSMPAALGWVTYAEAVLRALKNSVGGGFDEGELISAARVVAEQQAALDVFFPDAVAVVRAMPSRSGSGGNEAVAFISGYTNFLVRAGAANEAYLATVIGQPGAASDPQNALPGDLSLITHQLSLETALIPKDQQTVDLEIAQSARAITYFVVSSTAVSSLQSLGLFGGIGIGIDTIEAGDGVALAASINSGKITVDEFAAHLQEVGLDAGYAVWSATWGAAGAKALASGERSTKAAVQALNEIWYDTINVFMLNAAHTHR</sequence>
<dbReference type="PRINTS" id="PR00830">
    <property type="entry name" value="ENDOLAPTASE"/>
</dbReference>
<feature type="domain" description="Lon proteolytic" evidence="1">
    <location>
        <begin position="122"/>
        <end position="199"/>
    </location>
</feature>
<dbReference type="InterPro" id="IPR020568">
    <property type="entry name" value="Ribosomal_Su5_D2-typ_SF"/>
</dbReference>
<dbReference type="GO" id="GO:0004252">
    <property type="term" value="F:serine-type endopeptidase activity"/>
    <property type="evidence" value="ECO:0007669"/>
    <property type="project" value="InterPro"/>
</dbReference>
<dbReference type="PANTHER" id="PTHR10046">
    <property type="entry name" value="ATP DEPENDENT LON PROTEASE FAMILY MEMBER"/>
    <property type="match status" value="1"/>
</dbReference>
<dbReference type="AlphaFoldDB" id="A0A6J7LLV7"/>
<evidence type="ECO:0000313" key="2">
    <source>
        <dbReference type="EMBL" id="CAB4968232.1"/>
    </source>
</evidence>